<dbReference type="AlphaFoldDB" id="A0A2S4WG94"/>
<dbReference type="VEuPathDB" id="FungiDB:PSTT_04866"/>
<dbReference type="EMBL" id="PKSM01000029">
    <property type="protein sequence ID" value="POW20727.1"/>
    <property type="molecule type" value="Genomic_DNA"/>
</dbReference>
<protein>
    <submittedName>
        <fullName evidence="1">Uncharacterized protein</fullName>
    </submittedName>
</protein>
<proteinExistence type="predicted"/>
<dbReference type="VEuPathDB" id="FungiDB:PSTT_04867"/>
<reference evidence="1 2" key="1">
    <citation type="submission" date="2017-12" db="EMBL/GenBank/DDBJ databases">
        <title>Gene loss provides genomic basis for host adaptation in cereal stripe rust fungi.</title>
        <authorList>
            <person name="Xia C."/>
        </authorList>
    </citation>
    <scope>NUCLEOTIDE SEQUENCE [LARGE SCALE GENOMIC DNA]</scope>
    <source>
        <strain evidence="1 2">93TX-2</strain>
    </source>
</reference>
<keyword evidence="2" id="KW-1185">Reference proteome</keyword>
<evidence type="ECO:0000313" key="1">
    <source>
        <dbReference type="EMBL" id="POW20727.1"/>
    </source>
</evidence>
<reference evidence="2" key="2">
    <citation type="journal article" date="2018" name="BMC Genomics">
        <title>Genomic insights into host adaptation between the wheat stripe rust pathogen (Puccinia striiformis f. sp. tritici) and the barley stripe rust pathogen (Puccinia striiformis f. sp. hordei).</title>
        <authorList>
            <person name="Xia C."/>
            <person name="Wang M."/>
            <person name="Yin C."/>
            <person name="Cornejo O.E."/>
            <person name="Hulbert S.H."/>
            <person name="Chen X."/>
        </authorList>
    </citation>
    <scope>NUCLEOTIDE SEQUENCE [LARGE SCALE GENOMIC DNA]</scope>
    <source>
        <strain evidence="2">93TX-2</strain>
    </source>
</reference>
<name>A0A2S4WG94_9BASI</name>
<comment type="caution">
    <text evidence="1">The sequence shown here is derived from an EMBL/GenBank/DDBJ whole genome shotgun (WGS) entry which is preliminary data.</text>
</comment>
<evidence type="ECO:0000313" key="2">
    <source>
        <dbReference type="Proteomes" id="UP000238274"/>
    </source>
</evidence>
<feature type="non-terminal residue" evidence="1">
    <location>
        <position position="1"/>
    </location>
</feature>
<gene>
    <name evidence="1" type="ORF">PSHT_03140</name>
</gene>
<reference evidence="2" key="3">
    <citation type="journal article" date="2018" name="Mol. Plant Microbe Interact.">
        <title>Genome sequence resources for the wheat stripe rust pathogen (Puccinia striiformis f. sp. tritici) and the barley stripe rust pathogen (Puccinia striiformis f. sp. hordei).</title>
        <authorList>
            <person name="Xia C."/>
            <person name="Wang M."/>
            <person name="Yin C."/>
            <person name="Cornejo O.E."/>
            <person name="Hulbert S.H."/>
            <person name="Chen X."/>
        </authorList>
    </citation>
    <scope>NUCLEOTIDE SEQUENCE [LARGE SCALE GENOMIC DNA]</scope>
    <source>
        <strain evidence="2">93TX-2</strain>
    </source>
</reference>
<sequence length="171" mass="19801">NSIITRKFWKKFQLYENTGHVEVHVDQFWSLRALELLLISREPSTENNLCLPPSSPAPFQLPIPCLTQATHTIDPSTTHLMRQELLEYSTDGFEPSRVMKEQRGLAHSFTLDCFSPTLDDDVQAIVTDEQILYPFSQNPDKTISHQQYFSSPLFLKRLITSYTRMVVKVRN</sequence>
<accession>A0A2S4WG94</accession>
<dbReference type="Proteomes" id="UP000238274">
    <property type="component" value="Unassembled WGS sequence"/>
</dbReference>
<organism evidence="1 2">
    <name type="scientific">Puccinia striiformis</name>
    <dbReference type="NCBI Taxonomy" id="27350"/>
    <lineage>
        <taxon>Eukaryota</taxon>
        <taxon>Fungi</taxon>
        <taxon>Dikarya</taxon>
        <taxon>Basidiomycota</taxon>
        <taxon>Pucciniomycotina</taxon>
        <taxon>Pucciniomycetes</taxon>
        <taxon>Pucciniales</taxon>
        <taxon>Pucciniaceae</taxon>
        <taxon>Puccinia</taxon>
    </lineage>
</organism>
<dbReference type="VEuPathDB" id="FungiDB:PSHT_03140"/>